<dbReference type="OrthoDB" id="8481194at2"/>
<dbReference type="EMBL" id="MNPW01000003">
    <property type="protein sequence ID" value="ONH55842.1"/>
    <property type="molecule type" value="Genomic_DNA"/>
</dbReference>
<dbReference type="Proteomes" id="UP000189295">
    <property type="component" value="Unassembled WGS sequence"/>
</dbReference>
<dbReference type="AlphaFoldDB" id="A0A1V2KDS4"/>
<sequence length="95" mass="10607">MKYSIDYQQLHAGHQRPSDDGDVVGVEFESESGFALIPNVGDFVHVPAMEGHVSVKGVVKTRLFSYTRVGEQLFCGINIVVEERDDINWGVLIKE</sequence>
<proteinExistence type="predicted"/>
<comment type="caution">
    <text evidence="1">The sequence shown here is derived from an EMBL/GenBank/DDBJ whole genome shotgun (WGS) entry which is preliminary data.</text>
</comment>
<dbReference type="RefSeq" id="WP_047229944.1">
    <property type="nucleotide sequence ID" value="NZ_MNPW01000003.1"/>
</dbReference>
<accession>A0A1V2KDS4</accession>
<evidence type="ECO:0000313" key="2">
    <source>
        <dbReference type="Proteomes" id="UP000189295"/>
    </source>
</evidence>
<evidence type="ECO:0000313" key="1">
    <source>
        <dbReference type="EMBL" id="ONH55842.1"/>
    </source>
</evidence>
<gene>
    <name evidence="1" type="ORF">BLL36_06930</name>
</gene>
<name>A0A1V2KDS4_PSECE</name>
<protein>
    <submittedName>
        <fullName evidence="1">Uncharacterized protein</fullName>
    </submittedName>
</protein>
<reference evidence="1 2" key="1">
    <citation type="submission" date="2016-10" db="EMBL/GenBank/DDBJ databases">
        <title>Pseudomonas lactis sp. nov. and Pseudomonas paralactis sp. nov., isolated from bovine raw milk.</title>
        <authorList>
            <person name="Von Neubeck M."/>
            <person name="Huptas C."/>
            <person name="Glueck C."/>
            <person name="Krewinkel M."/>
            <person name="Stoeckel M."/>
            <person name="Stressler T."/>
            <person name="Fischer L."/>
            <person name="Hinrichs J."/>
            <person name="Scherer S."/>
            <person name="Wenning M."/>
        </authorList>
    </citation>
    <scope>NUCLEOTIDE SEQUENCE [LARGE SCALE GENOMIC DNA]</scope>
    <source>
        <strain evidence="1 2">DSM 17516</strain>
    </source>
</reference>
<organism evidence="1 2">
    <name type="scientific">Pseudomonas cedrina subsp. cedrina</name>
    <dbReference type="NCBI Taxonomy" id="76762"/>
    <lineage>
        <taxon>Bacteria</taxon>
        <taxon>Pseudomonadati</taxon>
        <taxon>Pseudomonadota</taxon>
        <taxon>Gammaproteobacteria</taxon>
        <taxon>Pseudomonadales</taxon>
        <taxon>Pseudomonadaceae</taxon>
        <taxon>Pseudomonas</taxon>
    </lineage>
</organism>